<dbReference type="RefSeq" id="WP_129267501.1">
    <property type="nucleotide sequence ID" value="NZ_MZXW01000004.1"/>
</dbReference>
<dbReference type="Pfam" id="PF11185">
    <property type="entry name" value="DUF2971"/>
    <property type="match status" value="1"/>
</dbReference>
<keyword evidence="2" id="KW-1185">Reference proteome</keyword>
<evidence type="ECO:0008006" key="3">
    <source>
        <dbReference type="Google" id="ProtNLM"/>
    </source>
</evidence>
<dbReference type="EMBL" id="MZXW01000004">
    <property type="protein sequence ID" value="RXT54157.1"/>
    <property type="molecule type" value="Genomic_DNA"/>
</dbReference>
<dbReference type="Proteomes" id="UP000290819">
    <property type="component" value="Unassembled WGS sequence"/>
</dbReference>
<evidence type="ECO:0000313" key="2">
    <source>
        <dbReference type="Proteomes" id="UP000290819"/>
    </source>
</evidence>
<proteinExistence type="predicted"/>
<comment type="caution">
    <text evidence="1">The sequence shown here is derived from an EMBL/GenBank/DDBJ whole genome shotgun (WGS) entry which is preliminary data.</text>
</comment>
<evidence type="ECO:0000313" key="1">
    <source>
        <dbReference type="EMBL" id="RXT54157.1"/>
    </source>
</evidence>
<gene>
    <name evidence="1" type="ORF">B5V03_01505</name>
</gene>
<name>A0A4Q1VUQ0_9BRAD</name>
<dbReference type="InterPro" id="IPR021352">
    <property type="entry name" value="DUF2971"/>
</dbReference>
<sequence length="329" mass="36581">MSETDPPNHSRVPLPPQLQQAIEAFKGWTSQHLLSEQNDSTIATTLYHYTDVRGLKGMLEAGQIWFTDYRHLNDPSELTHGIDMARDVAQHIATGADGRVRLFLDCFLDLFRHDNFAPTLEFFIACFSRARDDLGQWRAYADNGRGVAIGLSPSLFVVADAPPPGQLPEFVGPVRYSLADVCGRHEACLEEAAAIFLATANANTDLLADKTVGIPFMDQFVREIIASPLIWNCLTSKHPAYEHEQEVRLVMMGTPAVVSPFVTTRFRGSEIVPYIAQPMPLRVQHKIAEIVVGPAAPPDAERTVRTMLRSIGIDWDFPIGRSDIPYRAS</sequence>
<dbReference type="OrthoDB" id="9795560at2"/>
<dbReference type="AlphaFoldDB" id="A0A4Q1VUQ0"/>
<reference evidence="1 2" key="1">
    <citation type="submission" date="2017-03" db="EMBL/GenBank/DDBJ databases">
        <authorList>
            <person name="Safronova V.I."/>
            <person name="Sazanova A.L."/>
            <person name="Chirak E.R."/>
        </authorList>
    </citation>
    <scope>NUCLEOTIDE SEQUENCE [LARGE SCALE GENOMIC DNA]</scope>
    <source>
        <strain evidence="1 2">Opo-243</strain>
    </source>
</reference>
<protein>
    <recommendedName>
        <fullName evidence="3">DUF2971 domain-containing protein</fullName>
    </recommendedName>
</protein>
<accession>A0A4Q1VUQ0</accession>
<organism evidence="1 2">
    <name type="scientific">Bradyrhizobium betae</name>
    <dbReference type="NCBI Taxonomy" id="244734"/>
    <lineage>
        <taxon>Bacteria</taxon>
        <taxon>Pseudomonadati</taxon>
        <taxon>Pseudomonadota</taxon>
        <taxon>Alphaproteobacteria</taxon>
        <taxon>Hyphomicrobiales</taxon>
        <taxon>Nitrobacteraceae</taxon>
        <taxon>Bradyrhizobium</taxon>
    </lineage>
</organism>